<evidence type="ECO:0000313" key="2">
    <source>
        <dbReference type="Proteomes" id="UP000821853"/>
    </source>
</evidence>
<dbReference type="VEuPathDB" id="VectorBase:HLOH_047187"/>
<organism evidence="1 2">
    <name type="scientific">Haemaphysalis longicornis</name>
    <name type="common">Bush tick</name>
    <dbReference type="NCBI Taxonomy" id="44386"/>
    <lineage>
        <taxon>Eukaryota</taxon>
        <taxon>Metazoa</taxon>
        <taxon>Ecdysozoa</taxon>
        <taxon>Arthropoda</taxon>
        <taxon>Chelicerata</taxon>
        <taxon>Arachnida</taxon>
        <taxon>Acari</taxon>
        <taxon>Parasitiformes</taxon>
        <taxon>Ixodida</taxon>
        <taxon>Ixodoidea</taxon>
        <taxon>Ixodidae</taxon>
        <taxon>Haemaphysalinae</taxon>
        <taxon>Haemaphysalis</taxon>
    </lineage>
</organism>
<accession>A0A9J6FWR2</accession>
<proteinExistence type="predicted"/>
<dbReference type="Proteomes" id="UP000821853">
    <property type="component" value="Chromosome 3"/>
</dbReference>
<dbReference type="AlphaFoldDB" id="A0A9J6FWR2"/>
<comment type="caution">
    <text evidence="1">The sequence shown here is derived from an EMBL/GenBank/DDBJ whole genome shotgun (WGS) entry which is preliminary data.</text>
</comment>
<evidence type="ECO:0000313" key="1">
    <source>
        <dbReference type="EMBL" id="KAH9370550.1"/>
    </source>
</evidence>
<dbReference type="EMBL" id="JABSTR010000005">
    <property type="protein sequence ID" value="KAH9370550.1"/>
    <property type="molecule type" value="Genomic_DNA"/>
</dbReference>
<gene>
    <name evidence="1" type="ORF">HPB48_002519</name>
</gene>
<name>A0A9J6FWR2_HAELO</name>
<reference evidence="1 2" key="1">
    <citation type="journal article" date="2020" name="Cell">
        <title>Large-Scale Comparative Analyses of Tick Genomes Elucidate Their Genetic Diversity and Vector Capacities.</title>
        <authorList>
            <consortium name="Tick Genome and Microbiome Consortium (TIGMIC)"/>
            <person name="Jia N."/>
            <person name="Wang J."/>
            <person name="Shi W."/>
            <person name="Du L."/>
            <person name="Sun Y."/>
            <person name="Zhan W."/>
            <person name="Jiang J.F."/>
            <person name="Wang Q."/>
            <person name="Zhang B."/>
            <person name="Ji P."/>
            <person name="Bell-Sakyi L."/>
            <person name="Cui X.M."/>
            <person name="Yuan T.T."/>
            <person name="Jiang B.G."/>
            <person name="Yang W.F."/>
            <person name="Lam T.T."/>
            <person name="Chang Q.C."/>
            <person name="Ding S.J."/>
            <person name="Wang X.J."/>
            <person name="Zhu J.G."/>
            <person name="Ruan X.D."/>
            <person name="Zhao L."/>
            <person name="Wei J.T."/>
            <person name="Ye R.Z."/>
            <person name="Que T.C."/>
            <person name="Du C.H."/>
            <person name="Zhou Y.H."/>
            <person name="Cheng J.X."/>
            <person name="Dai P.F."/>
            <person name="Guo W.B."/>
            <person name="Han X.H."/>
            <person name="Huang E.J."/>
            <person name="Li L.F."/>
            <person name="Wei W."/>
            <person name="Gao Y.C."/>
            <person name="Liu J.Z."/>
            <person name="Shao H.Z."/>
            <person name="Wang X."/>
            <person name="Wang C.C."/>
            <person name="Yang T.C."/>
            <person name="Huo Q.B."/>
            <person name="Li W."/>
            <person name="Chen H.Y."/>
            <person name="Chen S.E."/>
            <person name="Zhou L.G."/>
            <person name="Ni X.B."/>
            <person name="Tian J.H."/>
            <person name="Sheng Y."/>
            <person name="Liu T."/>
            <person name="Pan Y.S."/>
            <person name="Xia L.Y."/>
            <person name="Li J."/>
            <person name="Zhao F."/>
            <person name="Cao W.C."/>
        </authorList>
    </citation>
    <scope>NUCLEOTIDE SEQUENCE [LARGE SCALE GENOMIC DNA]</scope>
    <source>
        <strain evidence="1">HaeL-2018</strain>
    </source>
</reference>
<protein>
    <submittedName>
        <fullName evidence="1">Uncharacterized protein</fullName>
    </submittedName>
</protein>
<sequence length="124" mass="13435">MARAPEFFGERRRLVPCPALSSGGHTANALEWTVALRPGDTPMNSSRVGNRLYSTPLHIPFHRLSTQLAVPPTHLRQKGTGKSEIASLFVRLRLLVGRAEIVGGSSGQLFLKTGSTINLTCEIS</sequence>
<keyword evidence="2" id="KW-1185">Reference proteome</keyword>